<name>A0AAV9FEE0_ACOCL</name>
<reference evidence="1" key="2">
    <citation type="submission" date="2023-06" db="EMBL/GenBank/DDBJ databases">
        <authorList>
            <person name="Ma L."/>
            <person name="Liu K.-W."/>
            <person name="Li Z."/>
            <person name="Hsiao Y.-Y."/>
            <person name="Qi Y."/>
            <person name="Fu T."/>
            <person name="Tang G."/>
            <person name="Zhang D."/>
            <person name="Sun W.-H."/>
            <person name="Liu D.-K."/>
            <person name="Li Y."/>
            <person name="Chen G.-Z."/>
            <person name="Liu X.-D."/>
            <person name="Liao X.-Y."/>
            <person name="Jiang Y.-T."/>
            <person name="Yu X."/>
            <person name="Hao Y."/>
            <person name="Huang J."/>
            <person name="Zhao X.-W."/>
            <person name="Ke S."/>
            <person name="Chen Y.-Y."/>
            <person name="Wu W.-L."/>
            <person name="Hsu J.-L."/>
            <person name="Lin Y.-F."/>
            <person name="Huang M.-D."/>
            <person name="Li C.-Y."/>
            <person name="Huang L."/>
            <person name="Wang Z.-W."/>
            <person name="Zhao X."/>
            <person name="Zhong W.-Y."/>
            <person name="Peng D.-H."/>
            <person name="Ahmad S."/>
            <person name="Lan S."/>
            <person name="Zhang J.-S."/>
            <person name="Tsai W.-C."/>
            <person name="Van De Peer Y."/>
            <person name="Liu Z.-J."/>
        </authorList>
    </citation>
    <scope>NUCLEOTIDE SEQUENCE</scope>
    <source>
        <strain evidence="1">CP</strain>
        <tissue evidence="1">Leaves</tissue>
    </source>
</reference>
<evidence type="ECO:0000313" key="1">
    <source>
        <dbReference type="EMBL" id="KAK1323956.1"/>
    </source>
</evidence>
<accession>A0AAV9FEE0</accession>
<organism evidence="1 2">
    <name type="scientific">Acorus calamus</name>
    <name type="common">Sweet flag</name>
    <dbReference type="NCBI Taxonomy" id="4465"/>
    <lineage>
        <taxon>Eukaryota</taxon>
        <taxon>Viridiplantae</taxon>
        <taxon>Streptophyta</taxon>
        <taxon>Embryophyta</taxon>
        <taxon>Tracheophyta</taxon>
        <taxon>Spermatophyta</taxon>
        <taxon>Magnoliopsida</taxon>
        <taxon>Liliopsida</taxon>
        <taxon>Acoraceae</taxon>
        <taxon>Acorus</taxon>
    </lineage>
</organism>
<dbReference type="AlphaFoldDB" id="A0AAV9FEE0"/>
<keyword evidence="2" id="KW-1185">Reference proteome</keyword>
<evidence type="ECO:0000313" key="2">
    <source>
        <dbReference type="Proteomes" id="UP001180020"/>
    </source>
</evidence>
<comment type="caution">
    <text evidence="1">The sequence shown here is derived from an EMBL/GenBank/DDBJ whole genome shotgun (WGS) entry which is preliminary data.</text>
</comment>
<dbReference type="Proteomes" id="UP001180020">
    <property type="component" value="Unassembled WGS sequence"/>
</dbReference>
<gene>
    <name evidence="1" type="ORF">QJS10_CPA02g00882</name>
</gene>
<sequence length="132" mass="15133">MTIQLVTKAAPYDKATQMVFGTLKNAMKEIDDCLKEMHVEDKQCGVVEENPTAHDHAMEEEYVNDRSLHKKIEVTPKCIKQKLKTDSRKRRHLGALDRVVSKVRASKGSRANKSNIKERIILCYWAFGLYSP</sequence>
<protein>
    <submittedName>
        <fullName evidence="1">Uncharacterized protein</fullName>
    </submittedName>
</protein>
<reference evidence="1" key="1">
    <citation type="journal article" date="2023" name="Nat. Commun.">
        <title>Diploid and tetraploid genomes of Acorus and the evolution of monocots.</title>
        <authorList>
            <person name="Ma L."/>
            <person name="Liu K.W."/>
            <person name="Li Z."/>
            <person name="Hsiao Y.Y."/>
            <person name="Qi Y."/>
            <person name="Fu T."/>
            <person name="Tang G.D."/>
            <person name="Zhang D."/>
            <person name="Sun W.H."/>
            <person name="Liu D.K."/>
            <person name="Li Y."/>
            <person name="Chen G.Z."/>
            <person name="Liu X.D."/>
            <person name="Liao X.Y."/>
            <person name="Jiang Y.T."/>
            <person name="Yu X."/>
            <person name="Hao Y."/>
            <person name="Huang J."/>
            <person name="Zhao X.W."/>
            <person name="Ke S."/>
            <person name="Chen Y.Y."/>
            <person name="Wu W.L."/>
            <person name="Hsu J.L."/>
            <person name="Lin Y.F."/>
            <person name="Huang M.D."/>
            <person name="Li C.Y."/>
            <person name="Huang L."/>
            <person name="Wang Z.W."/>
            <person name="Zhao X."/>
            <person name="Zhong W.Y."/>
            <person name="Peng D.H."/>
            <person name="Ahmad S."/>
            <person name="Lan S."/>
            <person name="Zhang J.S."/>
            <person name="Tsai W.C."/>
            <person name="Van de Peer Y."/>
            <person name="Liu Z.J."/>
        </authorList>
    </citation>
    <scope>NUCLEOTIDE SEQUENCE</scope>
    <source>
        <strain evidence="1">CP</strain>
    </source>
</reference>
<dbReference type="EMBL" id="JAUJYO010000002">
    <property type="protein sequence ID" value="KAK1323956.1"/>
    <property type="molecule type" value="Genomic_DNA"/>
</dbReference>
<proteinExistence type="predicted"/>